<proteinExistence type="inferred from homology"/>
<feature type="domain" description="Phosphoribosyltransferase" evidence="2">
    <location>
        <begin position="158"/>
        <end position="218"/>
    </location>
</feature>
<dbReference type="InterPro" id="IPR000836">
    <property type="entry name" value="PRTase_dom"/>
</dbReference>
<organism evidence="3 4">
    <name type="scientific">Actinomadura litoris</name>
    <dbReference type="NCBI Taxonomy" id="2678616"/>
    <lineage>
        <taxon>Bacteria</taxon>
        <taxon>Bacillati</taxon>
        <taxon>Actinomycetota</taxon>
        <taxon>Actinomycetes</taxon>
        <taxon>Streptosporangiales</taxon>
        <taxon>Thermomonosporaceae</taxon>
        <taxon>Actinomadura</taxon>
    </lineage>
</organism>
<accession>A0A7K1KWP2</accession>
<protein>
    <submittedName>
        <fullName evidence="3">ComF family protein</fullName>
    </submittedName>
</protein>
<comment type="similarity">
    <text evidence="1">Belongs to the ComF/GntX family.</text>
</comment>
<dbReference type="InterPro" id="IPR029057">
    <property type="entry name" value="PRTase-like"/>
</dbReference>
<dbReference type="CDD" id="cd06223">
    <property type="entry name" value="PRTases_typeI"/>
    <property type="match status" value="1"/>
</dbReference>
<dbReference type="PANTHER" id="PTHR47505:SF1">
    <property type="entry name" value="DNA UTILIZATION PROTEIN YHGH"/>
    <property type="match status" value="1"/>
</dbReference>
<evidence type="ECO:0000313" key="4">
    <source>
        <dbReference type="Proteomes" id="UP000432015"/>
    </source>
</evidence>
<dbReference type="SUPFAM" id="SSF53271">
    <property type="entry name" value="PRTase-like"/>
    <property type="match status" value="1"/>
</dbReference>
<evidence type="ECO:0000259" key="2">
    <source>
        <dbReference type="Pfam" id="PF00156"/>
    </source>
</evidence>
<evidence type="ECO:0000313" key="3">
    <source>
        <dbReference type="EMBL" id="MUN36618.1"/>
    </source>
</evidence>
<dbReference type="AlphaFoldDB" id="A0A7K1KWP2"/>
<dbReference type="Gene3D" id="3.40.50.2020">
    <property type="match status" value="1"/>
</dbReference>
<name>A0A7K1KWP2_9ACTN</name>
<gene>
    <name evidence="3" type="ORF">GNZ18_08415</name>
</gene>
<comment type="caution">
    <text evidence="3">The sequence shown here is derived from an EMBL/GenBank/DDBJ whole genome shotgun (WGS) entry which is preliminary data.</text>
</comment>
<dbReference type="InterPro" id="IPR051910">
    <property type="entry name" value="ComF/GntX_DNA_util-trans"/>
</dbReference>
<dbReference type="Pfam" id="PF00156">
    <property type="entry name" value="Pribosyltran"/>
    <property type="match status" value="1"/>
</dbReference>
<dbReference type="EMBL" id="WOFH01000003">
    <property type="protein sequence ID" value="MUN36618.1"/>
    <property type="molecule type" value="Genomic_DNA"/>
</dbReference>
<evidence type="ECO:0000256" key="1">
    <source>
        <dbReference type="ARBA" id="ARBA00008007"/>
    </source>
</evidence>
<keyword evidence="4" id="KW-1185">Reference proteome</keyword>
<sequence length="222" mass="23027">MNFFRDLIDLLLPDLCAGCGKAPALLCDACAAPLSGAPRPVRAPAGVPSTWTVAHYEGSVQMVLANYKERGRTPLADPLGRALAHAIQAAAPTGVPLIVVPVPSSRRANRRRGHDPLGGVVDAALQHLRANGLNATKASALRQRRRTNDQAGLSAAERAANLSGALEVTPKTDMAGCRVLLADDVITTGASLAESARALRAAGAEVTAAATLAATPRRSPRW</sequence>
<reference evidence="3 4" key="1">
    <citation type="submission" date="2019-11" db="EMBL/GenBank/DDBJ databases">
        <authorList>
            <person name="Cao P."/>
        </authorList>
    </citation>
    <scope>NUCLEOTIDE SEQUENCE [LARGE SCALE GENOMIC DNA]</scope>
    <source>
        <strain evidence="3 4">NEAU-AAG5</strain>
    </source>
</reference>
<dbReference type="RefSeq" id="WP_156215718.1">
    <property type="nucleotide sequence ID" value="NZ_WOFH01000003.1"/>
</dbReference>
<dbReference type="PANTHER" id="PTHR47505">
    <property type="entry name" value="DNA UTILIZATION PROTEIN YHGH"/>
    <property type="match status" value="1"/>
</dbReference>
<dbReference type="Proteomes" id="UP000432015">
    <property type="component" value="Unassembled WGS sequence"/>
</dbReference>